<keyword evidence="7" id="KW-0007">Acetylation</keyword>
<evidence type="ECO:0000256" key="13">
    <source>
        <dbReference type="SAM" id="MobiDB-lite"/>
    </source>
</evidence>
<evidence type="ECO:0000256" key="7">
    <source>
        <dbReference type="ARBA" id="ARBA00022990"/>
    </source>
</evidence>
<name>A0A3B4VRX7_SERDU</name>
<dbReference type="InterPro" id="IPR029028">
    <property type="entry name" value="Alpha/beta_knot_MTases"/>
</dbReference>
<comment type="catalytic activity">
    <reaction evidence="8">
        <text>guanosine(18) in tRNA + S-adenosyl-L-methionine = 2'-O-methylguanosine(18) in tRNA + S-adenosyl-L-homocysteine + H(+)</text>
        <dbReference type="Rhea" id="RHEA:20077"/>
        <dbReference type="Rhea" id="RHEA-COMP:10190"/>
        <dbReference type="Rhea" id="RHEA-COMP:10192"/>
        <dbReference type="ChEBI" id="CHEBI:15378"/>
        <dbReference type="ChEBI" id="CHEBI:57856"/>
        <dbReference type="ChEBI" id="CHEBI:59789"/>
        <dbReference type="ChEBI" id="CHEBI:74269"/>
        <dbReference type="ChEBI" id="CHEBI:74445"/>
        <dbReference type="EC" id="2.1.1.34"/>
    </reaction>
    <physiologicalReaction direction="left-to-right" evidence="8">
        <dbReference type="Rhea" id="RHEA:20078"/>
    </physiologicalReaction>
</comment>
<evidence type="ECO:0000256" key="8">
    <source>
        <dbReference type="ARBA" id="ARBA00093266"/>
    </source>
</evidence>
<dbReference type="CDD" id="cd18091">
    <property type="entry name" value="SpoU-like_TRM3-like"/>
    <property type="match status" value="1"/>
</dbReference>
<evidence type="ECO:0000256" key="6">
    <source>
        <dbReference type="ARBA" id="ARBA00022884"/>
    </source>
</evidence>
<keyword evidence="17" id="KW-1185">Reference proteome</keyword>
<protein>
    <recommendedName>
        <fullName evidence="11">tRNA (guanosine(18)-2'-O)-methyltransferase TARBP1</fullName>
        <ecNumber evidence="10">2.1.1.34</ecNumber>
    </recommendedName>
    <alternativeName>
        <fullName evidence="12">TAR RNA-binding protein 1</fullName>
    </alternativeName>
</protein>
<dbReference type="FunFam" id="3.40.1280.10:FF:000010">
    <property type="entry name" value="probable methyltransferase TARBP1"/>
    <property type="match status" value="1"/>
</dbReference>
<comment type="similarity">
    <text evidence="1">Belongs to the class IV-like SAM-binding methyltransferase superfamily. RNA methyltransferase TrmH family.</text>
</comment>
<reference evidence="16" key="1">
    <citation type="submission" date="2025-08" db="UniProtKB">
        <authorList>
            <consortium name="Ensembl"/>
        </authorList>
    </citation>
    <scope>IDENTIFICATION</scope>
</reference>
<evidence type="ECO:0000256" key="1">
    <source>
        <dbReference type="ARBA" id="ARBA00007228"/>
    </source>
</evidence>
<dbReference type="SUPFAM" id="SSF48371">
    <property type="entry name" value="ARM repeat"/>
    <property type="match status" value="1"/>
</dbReference>
<feature type="domain" description="tRNA/rRNA methyltransferase SpoU type" evidence="14">
    <location>
        <begin position="1370"/>
        <end position="1511"/>
    </location>
</feature>
<evidence type="ECO:0000259" key="15">
    <source>
        <dbReference type="Pfam" id="PF25050"/>
    </source>
</evidence>
<organism evidence="16 17">
    <name type="scientific">Seriola dumerili</name>
    <name type="common">Greater amberjack</name>
    <name type="synonym">Caranx dumerili</name>
    <dbReference type="NCBI Taxonomy" id="41447"/>
    <lineage>
        <taxon>Eukaryota</taxon>
        <taxon>Metazoa</taxon>
        <taxon>Chordata</taxon>
        <taxon>Craniata</taxon>
        <taxon>Vertebrata</taxon>
        <taxon>Euteleostomi</taxon>
        <taxon>Actinopterygii</taxon>
        <taxon>Neopterygii</taxon>
        <taxon>Teleostei</taxon>
        <taxon>Neoteleostei</taxon>
        <taxon>Acanthomorphata</taxon>
        <taxon>Carangaria</taxon>
        <taxon>Carangiformes</taxon>
        <taxon>Carangidae</taxon>
        <taxon>Seriola</taxon>
    </lineage>
</organism>
<reference evidence="16" key="2">
    <citation type="submission" date="2025-09" db="UniProtKB">
        <authorList>
            <consortium name="Ensembl"/>
        </authorList>
    </citation>
    <scope>IDENTIFICATION</scope>
</reference>
<dbReference type="GeneTree" id="ENSGT00390000003939"/>
<dbReference type="PANTHER" id="PTHR12029:SF11">
    <property type="entry name" value="METHYLTRANSFERASE TARBP1-RELATED"/>
    <property type="match status" value="1"/>
</dbReference>
<dbReference type="Gene3D" id="3.40.1280.10">
    <property type="match status" value="1"/>
</dbReference>
<dbReference type="STRING" id="41447.ENSSDUP00000032790"/>
<evidence type="ECO:0000256" key="3">
    <source>
        <dbReference type="ARBA" id="ARBA00022603"/>
    </source>
</evidence>
<feature type="domain" description="TARBP1" evidence="15">
    <location>
        <begin position="234"/>
        <end position="340"/>
    </location>
</feature>
<dbReference type="Proteomes" id="UP000261420">
    <property type="component" value="Unplaced"/>
</dbReference>
<dbReference type="EC" id="2.1.1.34" evidence="10"/>
<dbReference type="Ensembl" id="ENSSDUT00000033352.1">
    <property type="protein sequence ID" value="ENSSDUP00000032790.1"/>
    <property type="gene ID" value="ENSSDUG00000023566.1"/>
</dbReference>
<feature type="region of interest" description="Disordered" evidence="13">
    <location>
        <begin position="566"/>
        <end position="591"/>
    </location>
</feature>
<dbReference type="OMA" id="ANIPRCK"/>
<keyword evidence="3" id="KW-0489">Methyltransferase</keyword>
<comment type="function">
    <text evidence="9">S-adenosyl-L-methionine-dependent 2'-O-ribose methyltransferase that catalyzes the formation of 2'-O-methylguanosine at position 18 (Gm18) in a subset of tRNA. Selectively mediates Gm18 methylation of tRNAGln-TTG/CTG and tRNASer-TGA/GCT. Gm18 modification can enhance the stability of modified tRNAs.</text>
</comment>
<evidence type="ECO:0000313" key="16">
    <source>
        <dbReference type="Ensembl" id="ENSSDUP00000032790.1"/>
    </source>
</evidence>
<keyword evidence="6" id="KW-0694">RNA-binding</keyword>
<evidence type="ECO:0000313" key="17">
    <source>
        <dbReference type="Proteomes" id="UP000261420"/>
    </source>
</evidence>
<dbReference type="InterPro" id="IPR056921">
    <property type="entry name" value="TARBP1_dom"/>
</dbReference>
<evidence type="ECO:0000256" key="5">
    <source>
        <dbReference type="ARBA" id="ARBA00022691"/>
    </source>
</evidence>
<evidence type="ECO:0000256" key="12">
    <source>
        <dbReference type="ARBA" id="ARBA00093656"/>
    </source>
</evidence>
<evidence type="ECO:0000256" key="10">
    <source>
        <dbReference type="ARBA" id="ARBA00093594"/>
    </source>
</evidence>
<dbReference type="InterPro" id="IPR044748">
    <property type="entry name" value="Trm3/TARBP1_C"/>
</dbReference>
<dbReference type="InterPro" id="IPR016024">
    <property type="entry name" value="ARM-type_fold"/>
</dbReference>
<proteinExistence type="inferred from homology"/>
<accession>A0A3B4VRX7</accession>
<dbReference type="GO" id="GO:0030488">
    <property type="term" value="P:tRNA methylation"/>
    <property type="evidence" value="ECO:0007669"/>
    <property type="project" value="InterPro"/>
</dbReference>
<dbReference type="PANTHER" id="PTHR12029">
    <property type="entry name" value="RNA METHYLTRANSFERASE"/>
    <property type="match status" value="1"/>
</dbReference>
<evidence type="ECO:0000256" key="2">
    <source>
        <dbReference type="ARBA" id="ARBA00011407"/>
    </source>
</evidence>
<evidence type="ECO:0000256" key="9">
    <source>
        <dbReference type="ARBA" id="ARBA00093361"/>
    </source>
</evidence>
<keyword evidence="5" id="KW-0949">S-adenosyl-L-methionine</keyword>
<dbReference type="PROSITE" id="PS51624">
    <property type="entry name" value="SAM_MT_TRMH_2"/>
    <property type="match status" value="1"/>
</dbReference>
<dbReference type="InterPro" id="IPR001537">
    <property type="entry name" value="SpoU_MeTrfase"/>
</dbReference>
<dbReference type="InterPro" id="IPR025806">
    <property type="entry name" value="TARBP1"/>
</dbReference>
<keyword evidence="4" id="KW-0808">Transferase</keyword>
<dbReference type="GO" id="GO:0003723">
    <property type="term" value="F:RNA binding"/>
    <property type="evidence" value="ECO:0007669"/>
    <property type="project" value="UniProtKB-KW"/>
</dbReference>
<dbReference type="InterPro" id="IPR029026">
    <property type="entry name" value="tRNA_m1G_MTases_N"/>
</dbReference>
<evidence type="ECO:0000259" key="14">
    <source>
        <dbReference type="Pfam" id="PF00588"/>
    </source>
</evidence>
<comment type="subunit">
    <text evidence="2">Monomer and homodimer.</text>
</comment>
<dbReference type="GO" id="GO:0141100">
    <property type="term" value="F:tRNA (guanine(18)-2'-O)-methyltransferase activity"/>
    <property type="evidence" value="ECO:0007669"/>
    <property type="project" value="UniProtKB-EC"/>
</dbReference>
<evidence type="ECO:0000256" key="4">
    <source>
        <dbReference type="ARBA" id="ARBA00022679"/>
    </source>
</evidence>
<sequence>MYSVLMTAVLSSSPDYDRLFEALSWPSESWPGTERVEALTALIEGRRIQEKIESVIWTQCLPLLSRISAEAGDDVRCRESTAAACRLLSVCVPLCEEAVPGRVALSILPSLQLSEEELSGPGRLSGEVASEVLAALIPSLSADEQLTLTTLSSALSCIKTLSDALVSKITVRLLLTLLNCCSGVKLKNILKLIHDDLCSWHCTERTPVVTERVLLCLTAMSDHLLKPADIFPSCTSSSCEPDPRLSLQFWRMVQDGLTHRDSVSRKRALYLLKRCVALSEEERVDCETLFKWAPNRSKLLREFWEDYALVMETLEENQIHVVRPVLNRIDTLIQTTVNDSQGEGLLHPSWLLCVYQRMFHSENKSLMREGVCHLLELQVLQQPAFALAFSQFIVGPFMDVLSETSLFHRSVGQSVGDCPELGAKLQVFMTTFFSSLPSEHRAHVLLQLIQQLGSKHWCAVPLLFLSQALSKLPPGPLLGISGLTALREVLRCTMITHQVLLRGAAQCFLLNSALCLAEVSAVNLDELFSFLMHFRADESLCRGTQIWNQLCAWLSDNEGGFKPRITDGDSTGAATKKETFSCSPGQTERLPDSKEADKLARAILLCVDMEKSQLGTEICNTLESLLSPLLDTLSRVSTNIYLPVRKSDKSLQLMLRLLQLGGTPSRQHVAEDVMVAMEKHIFKVVDPIQEFILRRLCGELQELFDVERAELYLGVLKQLVVMYSSTPQRLSKIQQNDFPKLIKHSVRVLQEPSQQVSRAVAMASLATVCSLLEQEVIDMRSETLSALKELNDYLYSSLSSSSQSQLLLGNFNKRLLKPQTGDSVQGPLLQDWGRIAANFMRDQWISLSFLIKAVGIPEICRAPDTLKAALSCSVEALALLPSDLVLPVLTFMETALPQLLLDEEALCVEAVTLSWDLVQGLSTNAHDFWPALKGFISVAFHRKLLELTHTRIASELIELSQSKSGVFGVLLQHCCQTWLPTGRGCGDQADTVFSSVFSYINILTEACVYGPVFRRDQRLTQDVQTYLEQLGEECAGNVVVTSDNRDEQLPRTCVLAFLSRLDPSYLQHERVIEELVIALLKKDNDISKSKVRYYSNSLQHRVKNRVWQTLLLLLPKLREEFVGTLLNRVFEAGFCSNQASVKYLIEWMMILILIHYPQHLDNQDEYLSPSVFKAAQLRKALDIILQWCFNHNFSVRLYALLALKRVWGLAEEEGADGLGGLSTVIKACLNQAEAMQSTGNANKNWIRIQEHFFFGAFHPIRDYSVETIFYTFPSLSELADDEWIPPWKFEKLSCFSESPSFPLKNPAPDLSQLQPGDWIQQDKGTDKEERWAEVQKKITPWRLGIQEQEPELQLVPPQRAARLGKLHGALMVVASLIDKPTNLGGLCRTCEIFGASALVLDSLRHVGDKHFQSLSVSSELWLPLLEVKPVELADFLQVKKSEGYCIVGVEQTANSQSLQDYQFPEKTLLLLGNEREGIPANLLQMLDVCVEIPQQGVIRSLNVHVSAALLIWEYTRQHLTSGSAEVNSKHS</sequence>
<dbReference type="Pfam" id="PF25050">
    <property type="entry name" value="TARBP1"/>
    <property type="match status" value="1"/>
</dbReference>
<dbReference type="InterPro" id="IPR045330">
    <property type="entry name" value="TRM3/TARBP1"/>
</dbReference>
<evidence type="ECO:0000256" key="11">
    <source>
        <dbReference type="ARBA" id="ARBA00093636"/>
    </source>
</evidence>
<dbReference type="Pfam" id="PF00588">
    <property type="entry name" value="SpoU_methylase"/>
    <property type="match status" value="1"/>
</dbReference>
<dbReference type="SUPFAM" id="SSF75217">
    <property type="entry name" value="alpha/beta knot"/>
    <property type="match status" value="1"/>
</dbReference>